<accession>A0A7G5GR73</accession>
<gene>
    <name evidence="2" type="ORF">H3H32_25870</name>
</gene>
<dbReference type="NCBIfam" id="TIGR00305">
    <property type="entry name" value="putative toxin-antitoxin system toxin component, PIN family"/>
    <property type="match status" value="1"/>
</dbReference>
<evidence type="ECO:0000313" key="2">
    <source>
        <dbReference type="EMBL" id="QMW01365.1"/>
    </source>
</evidence>
<dbReference type="AlphaFoldDB" id="A0A7G5GR73"/>
<evidence type="ECO:0000313" key="3">
    <source>
        <dbReference type="Proteomes" id="UP000515369"/>
    </source>
</evidence>
<dbReference type="PANTHER" id="PTHR34610">
    <property type="entry name" value="SSL7007 PROTEIN"/>
    <property type="match status" value="1"/>
</dbReference>
<evidence type="ECO:0000259" key="1">
    <source>
        <dbReference type="SMART" id="SM00670"/>
    </source>
</evidence>
<dbReference type="EMBL" id="CP059732">
    <property type="protein sequence ID" value="QMW01365.1"/>
    <property type="molecule type" value="Genomic_DNA"/>
</dbReference>
<sequence length="141" mass="16348">MTDNLTPSIRIVFDTNVLISALVFSGFAEDVYDHCALHFELYTSEWILSEFDEKMERKFGYSPERRKRIIETVRERHIVITPTNDMPVNSSDPNDNNVLRAALFIEAHFLITGDAKHLQILKRVGNTEIISPRMFSDRYIA</sequence>
<dbReference type="Proteomes" id="UP000515369">
    <property type="component" value="Chromosome"/>
</dbReference>
<dbReference type="Pfam" id="PF13470">
    <property type="entry name" value="PIN_3"/>
    <property type="match status" value="1"/>
</dbReference>
<dbReference type="InterPro" id="IPR029060">
    <property type="entry name" value="PIN-like_dom_sf"/>
</dbReference>
<dbReference type="PANTHER" id="PTHR34610:SF3">
    <property type="entry name" value="SSL7007 PROTEIN"/>
    <property type="match status" value="1"/>
</dbReference>
<keyword evidence="3" id="KW-1185">Reference proteome</keyword>
<dbReference type="SMART" id="SM00670">
    <property type="entry name" value="PINc"/>
    <property type="match status" value="1"/>
</dbReference>
<dbReference type="RefSeq" id="WP_182458647.1">
    <property type="nucleotide sequence ID" value="NZ_CP059732.1"/>
</dbReference>
<dbReference type="SUPFAM" id="SSF88723">
    <property type="entry name" value="PIN domain-like"/>
    <property type="match status" value="1"/>
</dbReference>
<feature type="domain" description="PIN" evidence="1">
    <location>
        <begin position="9"/>
        <end position="119"/>
    </location>
</feature>
<organism evidence="2 3">
    <name type="scientific">Spirosoma foliorum</name>
    <dbReference type="NCBI Taxonomy" id="2710596"/>
    <lineage>
        <taxon>Bacteria</taxon>
        <taxon>Pseudomonadati</taxon>
        <taxon>Bacteroidota</taxon>
        <taxon>Cytophagia</taxon>
        <taxon>Cytophagales</taxon>
        <taxon>Cytophagaceae</taxon>
        <taxon>Spirosoma</taxon>
    </lineage>
</organism>
<dbReference type="InterPro" id="IPR002850">
    <property type="entry name" value="PIN_toxin-like"/>
</dbReference>
<dbReference type="InterPro" id="IPR002716">
    <property type="entry name" value="PIN_dom"/>
</dbReference>
<reference evidence="2 3" key="1">
    <citation type="submission" date="2020-07" db="EMBL/GenBank/DDBJ databases">
        <title>Spirosoma foliorum sp. nov., isolated from the leaves on the Nejang mountain Korea, Republic of.</title>
        <authorList>
            <person name="Ho H."/>
            <person name="Lee Y.-J."/>
            <person name="Nurcahyanto D.-A."/>
            <person name="Kim S.-G."/>
        </authorList>
    </citation>
    <scope>NUCLEOTIDE SEQUENCE [LARGE SCALE GENOMIC DNA]</scope>
    <source>
        <strain evidence="2 3">PL0136</strain>
    </source>
</reference>
<dbReference type="KEGG" id="sfol:H3H32_25870"/>
<proteinExistence type="predicted"/>
<protein>
    <submittedName>
        <fullName evidence="2">Putative toxin-antitoxin system toxin component, PIN family</fullName>
    </submittedName>
</protein>
<name>A0A7G5GR73_9BACT</name>